<feature type="transmembrane region" description="Helical" evidence="2">
    <location>
        <begin position="170"/>
        <end position="190"/>
    </location>
</feature>
<proteinExistence type="predicted"/>
<dbReference type="InterPro" id="IPR008756">
    <property type="entry name" value="Peptidase_M56"/>
</dbReference>
<feature type="compositionally biased region" description="Pro residues" evidence="1">
    <location>
        <begin position="414"/>
        <end position="427"/>
    </location>
</feature>
<reference evidence="5" key="1">
    <citation type="submission" date="2017-06" db="EMBL/GenBank/DDBJ databases">
        <title>Genome analysis of Fimbriiglobus ruber SP5, the first member of the order Planctomycetales with confirmed chitinolytic capability.</title>
        <authorList>
            <person name="Ravin N.V."/>
            <person name="Rakitin A.L."/>
            <person name="Ivanova A.A."/>
            <person name="Beletsky A.V."/>
            <person name="Kulichevskaya I.S."/>
            <person name="Mardanov A.V."/>
            <person name="Dedysh S.N."/>
        </authorList>
    </citation>
    <scope>NUCLEOTIDE SEQUENCE [LARGE SCALE GENOMIC DNA]</scope>
    <source>
        <strain evidence="5">SP5</strain>
    </source>
</reference>
<dbReference type="Proteomes" id="UP000214646">
    <property type="component" value="Unassembled WGS sequence"/>
</dbReference>
<feature type="region of interest" description="Disordered" evidence="1">
    <location>
        <begin position="779"/>
        <end position="805"/>
    </location>
</feature>
<evidence type="ECO:0000313" key="4">
    <source>
        <dbReference type="EMBL" id="OWK40921.1"/>
    </source>
</evidence>
<dbReference type="GO" id="GO:0030246">
    <property type="term" value="F:carbohydrate binding"/>
    <property type="evidence" value="ECO:0007669"/>
    <property type="project" value="InterPro"/>
</dbReference>
<dbReference type="PANTHER" id="PTHR34978">
    <property type="entry name" value="POSSIBLE SENSOR-TRANSDUCER PROTEIN BLAR"/>
    <property type="match status" value="1"/>
</dbReference>
<dbReference type="CDD" id="cd07341">
    <property type="entry name" value="M56_BlaR1_MecR1_like"/>
    <property type="match status" value="1"/>
</dbReference>
<dbReference type="Pfam" id="PF13620">
    <property type="entry name" value="CarboxypepD_reg"/>
    <property type="match status" value="5"/>
</dbReference>
<organism evidence="4 5">
    <name type="scientific">Fimbriiglobus ruber</name>
    <dbReference type="NCBI Taxonomy" id="1908690"/>
    <lineage>
        <taxon>Bacteria</taxon>
        <taxon>Pseudomonadati</taxon>
        <taxon>Planctomycetota</taxon>
        <taxon>Planctomycetia</taxon>
        <taxon>Gemmatales</taxon>
        <taxon>Gemmataceae</taxon>
        <taxon>Fimbriiglobus</taxon>
    </lineage>
</organism>
<dbReference type="EMBL" id="NIDE01000007">
    <property type="protein sequence ID" value="OWK40921.1"/>
    <property type="molecule type" value="Genomic_DNA"/>
</dbReference>
<feature type="domain" description="Peptidase M56" evidence="3">
    <location>
        <begin position="172"/>
        <end position="364"/>
    </location>
</feature>
<dbReference type="InterPro" id="IPR013784">
    <property type="entry name" value="Carb-bd-like_fold"/>
</dbReference>
<gene>
    <name evidence="4" type="ORF">FRUB_04813</name>
</gene>
<keyword evidence="2" id="KW-0812">Transmembrane</keyword>
<dbReference type="AlphaFoldDB" id="A0A225DHF5"/>
<dbReference type="Gene3D" id="2.60.40.1120">
    <property type="entry name" value="Carboxypeptidase-like, regulatory domain"/>
    <property type="match status" value="6"/>
</dbReference>
<feature type="region of interest" description="Disordered" evidence="1">
    <location>
        <begin position="406"/>
        <end position="442"/>
    </location>
</feature>
<feature type="transmembrane region" description="Helical" evidence="2">
    <location>
        <begin position="384"/>
        <end position="405"/>
    </location>
</feature>
<protein>
    <submittedName>
        <fullName evidence="4">Regulatory sensor-transducer, BlaR1/MecR1 family / TonB family protein</fullName>
    </submittedName>
</protein>
<keyword evidence="2" id="KW-0472">Membrane</keyword>
<name>A0A225DHF5_9BACT</name>
<comment type="caution">
    <text evidence="4">The sequence shown here is derived from an EMBL/GenBank/DDBJ whole genome shotgun (WGS) entry which is preliminary data.</text>
</comment>
<dbReference type="OrthoDB" id="222215at2"/>
<feature type="transmembrane region" description="Helical" evidence="2">
    <location>
        <begin position="12"/>
        <end position="36"/>
    </location>
</feature>
<feature type="region of interest" description="Disordered" evidence="1">
    <location>
        <begin position="83"/>
        <end position="121"/>
    </location>
</feature>
<evidence type="ECO:0000259" key="3">
    <source>
        <dbReference type="Pfam" id="PF05569"/>
    </source>
</evidence>
<evidence type="ECO:0000256" key="2">
    <source>
        <dbReference type="SAM" id="Phobius"/>
    </source>
</evidence>
<dbReference type="PANTHER" id="PTHR34978:SF3">
    <property type="entry name" value="SLR0241 PROTEIN"/>
    <property type="match status" value="1"/>
</dbReference>
<dbReference type="InterPro" id="IPR052173">
    <property type="entry name" value="Beta-lactam_resp_regulator"/>
</dbReference>
<dbReference type="RefSeq" id="WP_088255881.1">
    <property type="nucleotide sequence ID" value="NZ_NIDE01000007.1"/>
</dbReference>
<dbReference type="Pfam" id="PF05569">
    <property type="entry name" value="Peptidase_M56"/>
    <property type="match status" value="1"/>
</dbReference>
<dbReference type="SUPFAM" id="SSF49464">
    <property type="entry name" value="Carboxypeptidase regulatory domain-like"/>
    <property type="match status" value="4"/>
</dbReference>
<keyword evidence="2" id="KW-1133">Transmembrane helix</keyword>
<evidence type="ECO:0000256" key="1">
    <source>
        <dbReference type="SAM" id="MobiDB-lite"/>
    </source>
</evidence>
<keyword evidence="5" id="KW-1185">Reference proteome</keyword>
<sequence length="1198" mass="128220">MNPLSDWYPGDSILFGVLQVLGVVTALVALVWAAEYLLIRHRAALRSALWGAALVGVLLAPVWVAIGPRAPWRIAVLPGDGAPSSRDRVPDAPATSPQQPAPVGTRRAIGRDESAPALSTPERVEPIPSERAFASPGVGVDVLAAVTVPTPVAEESLPLADVPVATPNPLHAVAVVFLGIWALGSVYLLARLSYGCLRVRRLCRRLSPLDAEYWAAELAVVARTLSPARLPDVYLSPDVRSPLVAGLFSPRVILPAALPDQCTPRQLREILVHECAHVVRHDPWTRLLQRLAVALYWVHPLVHLLDRKLDQAREDVCDNHVLASAEAPDYAETLLTVAQLCHPVPNLEGYLTMLPRHHNLEARVVGLLHDRRNKAIRLPRTQRLGVVAALAFSFLVVSSVGFQGVSDARGQDTPPAPPPSKEQPPPVAAGKPAEPAATGKVTGRVVTDAGDRPVAKADVRLLFRPNGAYSLPVSPRRVTTNDKGEFTFDSVAPGKYDLAAFDGNLSSRSQSLYWTVVTVPAAQSLPPVVLRMRPGVKLRVKVLSEATGTPIPGARVRLGWSDHDREHATDLSGEVEVPALTPEIWNVAAGAKGYATTAQDINLSDGRVAAVELRLPPGADVKGRVLDTVGRPVVGVGVGARPSDYHQANELNYVTTDTEGRYHLEFLPLGTLQLSFSKLDYIATPQSVRLGVAGATVTLPDVTLKPRPHGGSVRGVVTDRQGRPVAGAEIVNGGRSSDETRRTTTDAKGVFLLDNVYESIGHELTVRAKGFAPRAVAFKPGPATQPTRADVTLDPGHNISGRVVDPAGKPLPKVNVYFAGGSYGPGDVGASGRTDAEGRFRFDSLPATAPFTFTADGYSELANQTLPLDGRDEVVVTMTAQGMIRGRVVDAVTGKPVPRFIVCLTFTPDGRPDDTTPSFGGSHIEPGETFAPSDGRFQLKELTAGAPLQVGVTATGYRRQVLRRVVAETGAKAQAVEIRLAPENPAKLLTVRGKLVDHRGTGIRGAELRLIAAEDRPANRAAFPFDREWILSGQLASAAHVLQFQRVTTSADGTFEFRGVSDDTRVELVYWGEGVVFGRLDHIERMAAAERTGLVIKLPAPARMIVTIDRTTFPEVGGVQFSGPSQSYQATLATDGKSYAADDLPAGKYEVQVYGASKRTEGRPGAITQSILARKTVTLVQGKELRVAVEAADRDKSP</sequence>
<dbReference type="InterPro" id="IPR008969">
    <property type="entry name" value="CarboxyPept-like_regulatory"/>
</dbReference>
<feature type="transmembrane region" description="Helical" evidence="2">
    <location>
        <begin position="48"/>
        <end position="66"/>
    </location>
</feature>
<evidence type="ECO:0000313" key="5">
    <source>
        <dbReference type="Proteomes" id="UP000214646"/>
    </source>
</evidence>
<dbReference type="SUPFAM" id="SSF49452">
    <property type="entry name" value="Starch-binding domain-like"/>
    <property type="match status" value="1"/>
</dbReference>
<accession>A0A225DHF5</accession>